<reference evidence="2 3" key="1">
    <citation type="journal article" date="2020" name="Microb. Genom.">
        <title>Genetic diversity of clinical and environmental Mucorales isolates obtained from an investigation of mucormycosis cases among solid organ transplant recipients.</title>
        <authorList>
            <person name="Nguyen M.H."/>
            <person name="Kaul D."/>
            <person name="Muto C."/>
            <person name="Cheng S.J."/>
            <person name="Richter R.A."/>
            <person name="Bruno V.M."/>
            <person name="Liu G."/>
            <person name="Beyhan S."/>
            <person name="Sundermann A.J."/>
            <person name="Mounaud S."/>
            <person name="Pasculle A.W."/>
            <person name="Nierman W.C."/>
            <person name="Driscoll E."/>
            <person name="Cumbie R."/>
            <person name="Clancy C.J."/>
            <person name="Dupont C.L."/>
        </authorList>
    </citation>
    <scope>NUCLEOTIDE SEQUENCE [LARGE SCALE GENOMIC DNA]</scope>
    <source>
        <strain evidence="2 3">GL24</strain>
    </source>
</reference>
<organism evidence="2 3">
    <name type="scientific">Rhizopus delemar</name>
    <dbReference type="NCBI Taxonomy" id="936053"/>
    <lineage>
        <taxon>Eukaryota</taxon>
        <taxon>Fungi</taxon>
        <taxon>Fungi incertae sedis</taxon>
        <taxon>Mucoromycota</taxon>
        <taxon>Mucoromycotina</taxon>
        <taxon>Mucoromycetes</taxon>
        <taxon>Mucorales</taxon>
        <taxon>Mucorineae</taxon>
        <taxon>Rhizopodaceae</taxon>
        <taxon>Rhizopus</taxon>
    </lineage>
</organism>
<evidence type="ECO:0000313" key="2">
    <source>
        <dbReference type="EMBL" id="KAG1538428.1"/>
    </source>
</evidence>
<keyword evidence="3" id="KW-1185">Reference proteome</keyword>
<protein>
    <submittedName>
        <fullName evidence="2">Uncharacterized protein</fullName>
    </submittedName>
</protein>
<feature type="region of interest" description="Disordered" evidence="1">
    <location>
        <begin position="161"/>
        <end position="185"/>
    </location>
</feature>
<dbReference type="AlphaFoldDB" id="A0A9P7C6R4"/>
<name>A0A9P7C6R4_9FUNG</name>
<gene>
    <name evidence="2" type="ORF">G6F50_014673</name>
</gene>
<dbReference type="EMBL" id="JAANIU010007259">
    <property type="protein sequence ID" value="KAG1538428.1"/>
    <property type="molecule type" value="Genomic_DNA"/>
</dbReference>
<proteinExistence type="predicted"/>
<dbReference type="Proteomes" id="UP000740926">
    <property type="component" value="Unassembled WGS sequence"/>
</dbReference>
<evidence type="ECO:0000256" key="1">
    <source>
        <dbReference type="SAM" id="MobiDB-lite"/>
    </source>
</evidence>
<accession>A0A9P7C6R4</accession>
<comment type="caution">
    <text evidence="2">The sequence shown here is derived from an EMBL/GenBank/DDBJ whole genome shotgun (WGS) entry which is preliminary data.</text>
</comment>
<evidence type="ECO:0000313" key="3">
    <source>
        <dbReference type="Proteomes" id="UP000740926"/>
    </source>
</evidence>
<sequence length="185" mass="20055">MNWVTAVDQREQGQQFATEERLAATGAGQRGQRLQQRALAEHATVVALHAPDRDDGGRIDAVLCRHPIEQVTMLLQHRAAIIHALAIDQRGQVVPDRRGEFGLRIEQAEHARVGREAGGDLGEAVGTDALAGGRGLQAGQAAAERRVDGDGRWRRHLRRRCESGRQAERGQNGHGVLRVAVAGPS</sequence>